<evidence type="ECO:0000313" key="3">
    <source>
        <dbReference type="Proteomes" id="UP000184418"/>
    </source>
</evidence>
<dbReference type="EMBL" id="FQYN01000001">
    <property type="protein sequence ID" value="SHI36717.1"/>
    <property type="molecule type" value="Genomic_DNA"/>
</dbReference>
<dbReference type="Proteomes" id="UP000184418">
    <property type="component" value="Unassembled WGS sequence"/>
</dbReference>
<dbReference type="SUPFAM" id="SSF48452">
    <property type="entry name" value="TPR-like"/>
    <property type="match status" value="1"/>
</dbReference>
<dbReference type="OrthoDB" id="7058419at2"/>
<evidence type="ECO:0000256" key="1">
    <source>
        <dbReference type="SAM" id="SignalP"/>
    </source>
</evidence>
<dbReference type="Gene3D" id="1.25.40.10">
    <property type="entry name" value="Tetratricopeptide repeat domain"/>
    <property type="match status" value="1"/>
</dbReference>
<protein>
    <submittedName>
        <fullName evidence="2">Uncharacterized protein</fullName>
    </submittedName>
</protein>
<dbReference type="AlphaFoldDB" id="A0A1M6AJX9"/>
<dbReference type="InterPro" id="IPR011990">
    <property type="entry name" value="TPR-like_helical_dom_sf"/>
</dbReference>
<feature type="chain" id="PRO_5009915778" evidence="1">
    <location>
        <begin position="22"/>
        <end position="240"/>
    </location>
</feature>
<feature type="signal peptide" evidence="1">
    <location>
        <begin position="1"/>
        <end position="21"/>
    </location>
</feature>
<keyword evidence="1" id="KW-0732">Signal</keyword>
<reference evidence="2 3" key="1">
    <citation type="submission" date="2016-11" db="EMBL/GenBank/DDBJ databases">
        <authorList>
            <person name="Jaros S."/>
            <person name="Januszkiewicz K."/>
            <person name="Wedrychowicz H."/>
        </authorList>
    </citation>
    <scope>NUCLEOTIDE SEQUENCE [LARGE SCALE GENOMIC DNA]</scope>
    <source>
        <strain evidence="2 3">DSM 21074</strain>
    </source>
</reference>
<organism evidence="2 3">
    <name type="scientific">Hymenobacter daecheongensis DSM 21074</name>
    <dbReference type="NCBI Taxonomy" id="1121955"/>
    <lineage>
        <taxon>Bacteria</taxon>
        <taxon>Pseudomonadati</taxon>
        <taxon>Bacteroidota</taxon>
        <taxon>Cytophagia</taxon>
        <taxon>Cytophagales</taxon>
        <taxon>Hymenobacteraceae</taxon>
        <taxon>Hymenobacter</taxon>
    </lineage>
</organism>
<accession>A0A1M6AJX9</accession>
<evidence type="ECO:0000313" key="2">
    <source>
        <dbReference type="EMBL" id="SHI36717.1"/>
    </source>
</evidence>
<dbReference type="RefSeq" id="WP_073105236.1">
    <property type="nucleotide sequence ID" value="NZ_FQYN01000001.1"/>
</dbReference>
<sequence>MKYYVLLLALLLGLGGGPAQAQRKSKIKVKSGAAPASAANRLLPLFGGLSVAEAEALMGSAFLAGIDRSFASRPEASAFFSTKGYEYLAEGKADTALYRFNLAWLLDQKNPEAYHGLGVISSSQPTPDEAISLLTQGLTVAPANAALLSDLGTSYLIRYRQTQKKKDLAQGMLYLEQATTTDPTNAAAWQQLAQGYFLRAEYPKAWEAVHKGQALSMTSIDFEFIGELQAKLPDPQGMFK</sequence>
<dbReference type="STRING" id="1121955.SAMN02745146_0664"/>
<gene>
    <name evidence="2" type="ORF">SAMN02745146_0664</name>
</gene>
<keyword evidence="3" id="KW-1185">Reference proteome</keyword>
<name>A0A1M6AJX9_9BACT</name>
<proteinExistence type="predicted"/>